<accession>A0A3E2GST9</accession>
<comment type="caution">
    <text evidence="7">The sequence shown here is derived from an EMBL/GenBank/DDBJ whole genome shotgun (WGS) entry which is preliminary data.</text>
</comment>
<dbReference type="PANTHER" id="PTHR23501:SF199">
    <property type="entry name" value="MFS EFFLUX TRANSPORTER INPD-RELATED"/>
    <property type="match status" value="1"/>
</dbReference>
<keyword evidence="2 5" id="KW-0812">Transmembrane</keyword>
<name>A0A3E2GST9_SCYLI</name>
<dbReference type="GO" id="GO:0005886">
    <property type="term" value="C:plasma membrane"/>
    <property type="evidence" value="ECO:0007669"/>
    <property type="project" value="TreeGrafter"/>
</dbReference>
<feature type="transmembrane region" description="Helical" evidence="5">
    <location>
        <begin position="302"/>
        <end position="321"/>
    </location>
</feature>
<dbReference type="InterPro" id="IPR036259">
    <property type="entry name" value="MFS_trans_sf"/>
</dbReference>
<feature type="transmembrane region" description="Helical" evidence="5">
    <location>
        <begin position="333"/>
        <end position="351"/>
    </location>
</feature>
<evidence type="ECO:0000256" key="1">
    <source>
        <dbReference type="ARBA" id="ARBA00004141"/>
    </source>
</evidence>
<dbReference type="Proteomes" id="UP000258309">
    <property type="component" value="Unassembled WGS sequence"/>
</dbReference>
<dbReference type="InterPro" id="IPR020846">
    <property type="entry name" value="MFS_dom"/>
</dbReference>
<keyword evidence="8" id="KW-1185">Reference proteome</keyword>
<dbReference type="EMBL" id="NCSJ02000495">
    <property type="protein sequence ID" value="RFU24162.1"/>
    <property type="molecule type" value="Genomic_DNA"/>
</dbReference>
<feature type="non-terminal residue" evidence="7">
    <location>
        <position position="602"/>
    </location>
</feature>
<feature type="non-terminal residue" evidence="7">
    <location>
        <position position="1"/>
    </location>
</feature>
<evidence type="ECO:0000256" key="4">
    <source>
        <dbReference type="ARBA" id="ARBA00023136"/>
    </source>
</evidence>
<feature type="transmembrane region" description="Helical" evidence="5">
    <location>
        <begin position="575"/>
        <end position="594"/>
    </location>
</feature>
<keyword evidence="3 5" id="KW-1133">Transmembrane helix</keyword>
<dbReference type="PROSITE" id="PS50850">
    <property type="entry name" value="MFS"/>
    <property type="match status" value="1"/>
</dbReference>
<protein>
    <recommendedName>
        <fullName evidence="6">Major facilitator superfamily (MFS) profile domain-containing protein</fullName>
    </recommendedName>
</protein>
<dbReference type="CDD" id="cd17502">
    <property type="entry name" value="MFS_Azr1_MDR_like"/>
    <property type="match status" value="1"/>
</dbReference>
<gene>
    <name evidence="7" type="ORF">B7463_g12180</name>
</gene>
<evidence type="ECO:0000256" key="3">
    <source>
        <dbReference type="ARBA" id="ARBA00022989"/>
    </source>
</evidence>
<evidence type="ECO:0000256" key="2">
    <source>
        <dbReference type="ARBA" id="ARBA00022692"/>
    </source>
</evidence>
<feature type="transmembrane region" description="Helical" evidence="5">
    <location>
        <begin position="466"/>
        <end position="487"/>
    </location>
</feature>
<feature type="transmembrane region" description="Helical" evidence="5">
    <location>
        <begin position="106"/>
        <end position="134"/>
    </location>
</feature>
<feature type="transmembrane region" description="Helical" evidence="5">
    <location>
        <begin position="173"/>
        <end position="193"/>
    </location>
</feature>
<keyword evidence="4 5" id="KW-0472">Membrane</keyword>
<dbReference type="Gene3D" id="1.20.1250.20">
    <property type="entry name" value="MFS general substrate transporter like domains"/>
    <property type="match status" value="2"/>
</dbReference>
<dbReference type="SUPFAM" id="SSF103473">
    <property type="entry name" value="MFS general substrate transporter"/>
    <property type="match status" value="1"/>
</dbReference>
<dbReference type="OMA" id="IFAQNFG"/>
<dbReference type="AlphaFoldDB" id="A0A3E2GST9"/>
<feature type="transmembrane region" description="Helical" evidence="5">
    <location>
        <begin position="499"/>
        <end position="523"/>
    </location>
</feature>
<sequence>MDGPVAMVSLTTQHIEIVKDRNNRPVEDNDLLEITPVPLDQNSQDVLAQKSSVPQSSSLRGETGNVQDSAVAVAAEGEWTTTQFEILEPPSQPSQEEVEYPARGKFVFIIMAVVVSLILIGLDFNIVATAVPAITTHFKTISDVGWYYAAYRFTSCSFQFMFGKMYSIFSLRLVFLTALCIFELGSVVAGSATTSSALVLGRAISGLGSGGMISGIFTMVQQSVPLRQRPLVGGVAAAFEDVASLAAPLLGGILTDRISWRWCFYINLPLGFLAFLVIYFFFENPRVQLDSSGTWKEKLDRLDLVGTAIFVPSIVSLLLALQWGGSKYGWKDARIIVLLSLSGILIGAFAFQQYRRQEKATLPLRIIGQRSLISGMWFSFCNNSALSVVEYYMPIYFQVVRGANATKSGLLCLATIVGFFASALLAGSATSIIGYYAPFMIATSIITPISAGLFTTLKVNASLAKLIGYQALLGFGTGVGFQAPQVAAQTVFSQRDAPIAISAVIFAQNFGPALFVPVAQTIFTERLNHYVQAAVPGLNSTVLDGVGLLDLTDYIKPEELSSVLFGYDMAITKTFFLPVALTIATLFGTLGMEWRSVKQKRS</sequence>
<comment type="subcellular location">
    <subcellularLocation>
        <location evidence="1">Membrane</location>
        <topology evidence="1">Multi-pass membrane protein</topology>
    </subcellularLocation>
</comment>
<evidence type="ECO:0000256" key="5">
    <source>
        <dbReference type="SAM" id="Phobius"/>
    </source>
</evidence>
<evidence type="ECO:0000259" key="6">
    <source>
        <dbReference type="PROSITE" id="PS50850"/>
    </source>
</evidence>
<dbReference type="PANTHER" id="PTHR23501">
    <property type="entry name" value="MAJOR FACILITATOR SUPERFAMILY"/>
    <property type="match status" value="1"/>
</dbReference>
<organism evidence="7 8">
    <name type="scientific">Scytalidium lignicola</name>
    <name type="common">Hyphomycete</name>
    <dbReference type="NCBI Taxonomy" id="5539"/>
    <lineage>
        <taxon>Eukaryota</taxon>
        <taxon>Fungi</taxon>
        <taxon>Dikarya</taxon>
        <taxon>Ascomycota</taxon>
        <taxon>Pezizomycotina</taxon>
        <taxon>Leotiomycetes</taxon>
        <taxon>Leotiomycetes incertae sedis</taxon>
        <taxon>Scytalidium</taxon>
    </lineage>
</organism>
<feature type="transmembrane region" description="Helical" evidence="5">
    <location>
        <begin position="433"/>
        <end position="454"/>
    </location>
</feature>
<feature type="domain" description="Major facilitator superfamily (MFS) profile" evidence="6">
    <location>
        <begin position="109"/>
        <end position="597"/>
    </location>
</feature>
<dbReference type="OrthoDB" id="2985014at2759"/>
<dbReference type="Pfam" id="PF07690">
    <property type="entry name" value="MFS_1"/>
    <property type="match status" value="1"/>
</dbReference>
<proteinExistence type="predicted"/>
<evidence type="ECO:0000313" key="7">
    <source>
        <dbReference type="EMBL" id="RFU24162.1"/>
    </source>
</evidence>
<feature type="transmembrane region" description="Helical" evidence="5">
    <location>
        <begin position="405"/>
        <end position="426"/>
    </location>
</feature>
<feature type="transmembrane region" description="Helical" evidence="5">
    <location>
        <begin position="259"/>
        <end position="282"/>
    </location>
</feature>
<reference evidence="7 8" key="1">
    <citation type="submission" date="2018-05" db="EMBL/GenBank/DDBJ databases">
        <title>Draft genome sequence of Scytalidium lignicola DSM 105466, a ubiquitous saprotrophic fungus.</title>
        <authorList>
            <person name="Buettner E."/>
            <person name="Gebauer A.M."/>
            <person name="Hofrichter M."/>
            <person name="Liers C."/>
            <person name="Kellner H."/>
        </authorList>
    </citation>
    <scope>NUCLEOTIDE SEQUENCE [LARGE SCALE GENOMIC DNA]</scope>
    <source>
        <strain evidence="7 8">DSM 105466</strain>
    </source>
</reference>
<feature type="transmembrane region" description="Helical" evidence="5">
    <location>
        <begin position="199"/>
        <end position="219"/>
    </location>
</feature>
<dbReference type="GO" id="GO:0022857">
    <property type="term" value="F:transmembrane transporter activity"/>
    <property type="evidence" value="ECO:0007669"/>
    <property type="project" value="InterPro"/>
</dbReference>
<evidence type="ECO:0000313" key="8">
    <source>
        <dbReference type="Proteomes" id="UP000258309"/>
    </source>
</evidence>
<dbReference type="InterPro" id="IPR011701">
    <property type="entry name" value="MFS"/>
</dbReference>